<dbReference type="RefSeq" id="WP_404536154.1">
    <property type="nucleotide sequence ID" value="NZ_JADIKL010000002.1"/>
</dbReference>
<dbReference type="Proteomes" id="UP001620397">
    <property type="component" value="Unassembled WGS sequence"/>
</dbReference>
<dbReference type="EMBL" id="JADIKL010000002">
    <property type="protein sequence ID" value="MFK2929733.1"/>
    <property type="molecule type" value="Genomic_DNA"/>
</dbReference>
<accession>A0ABW8KF42</accession>
<protein>
    <submittedName>
        <fullName evidence="2">Uncharacterized protein</fullName>
    </submittedName>
</protein>
<reference evidence="2 3" key="1">
    <citation type="submission" date="2020-10" db="EMBL/GenBank/DDBJ databases">
        <title>Phylogeny of dyella-like bacteria.</title>
        <authorList>
            <person name="Fu J."/>
        </authorList>
    </citation>
    <scope>NUCLEOTIDE SEQUENCE [LARGE SCALE GENOMIC DNA]</scope>
    <source>
        <strain evidence="2 3">DKC-1</strain>
    </source>
</reference>
<keyword evidence="1" id="KW-1133">Transmembrane helix</keyword>
<sequence>MFDRSWIGYPGPSLFEHLLVYAILFLAGSAWAMCFNWYIGFLLGRKEKAHE</sequence>
<evidence type="ECO:0000256" key="1">
    <source>
        <dbReference type="SAM" id="Phobius"/>
    </source>
</evidence>
<keyword evidence="1" id="KW-0812">Transmembrane</keyword>
<name>A0ABW8KF42_9GAMM</name>
<keyword evidence="3" id="KW-1185">Reference proteome</keyword>
<evidence type="ECO:0000313" key="2">
    <source>
        <dbReference type="EMBL" id="MFK2929733.1"/>
    </source>
</evidence>
<keyword evidence="1" id="KW-0472">Membrane</keyword>
<gene>
    <name evidence="2" type="ORF">ISP14_02900</name>
</gene>
<organism evidence="2 3">
    <name type="scientific">Dyella agri</name>
    <dbReference type="NCBI Taxonomy" id="1926869"/>
    <lineage>
        <taxon>Bacteria</taxon>
        <taxon>Pseudomonadati</taxon>
        <taxon>Pseudomonadota</taxon>
        <taxon>Gammaproteobacteria</taxon>
        <taxon>Lysobacterales</taxon>
        <taxon>Rhodanobacteraceae</taxon>
        <taxon>Dyella</taxon>
    </lineage>
</organism>
<comment type="caution">
    <text evidence="2">The sequence shown here is derived from an EMBL/GenBank/DDBJ whole genome shotgun (WGS) entry which is preliminary data.</text>
</comment>
<proteinExistence type="predicted"/>
<evidence type="ECO:0000313" key="3">
    <source>
        <dbReference type="Proteomes" id="UP001620397"/>
    </source>
</evidence>
<feature type="transmembrane region" description="Helical" evidence="1">
    <location>
        <begin position="20"/>
        <end position="43"/>
    </location>
</feature>